<dbReference type="Pfam" id="PF10263">
    <property type="entry name" value="SprT-like"/>
    <property type="match status" value="1"/>
</dbReference>
<feature type="domain" description="SprT-like" evidence="1">
    <location>
        <begin position="4"/>
        <end position="153"/>
    </location>
</feature>
<accession>A0A1T2X2J3</accession>
<dbReference type="InterPro" id="IPR006640">
    <property type="entry name" value="SprT-like_domain"/>
</dbReference>
<keyword evidence="3" id="KW-1185">Reference proteome</keyword>
<evidence type="ECO:0000259" key="1">
    <source>
        <dbReference type="SMART" id="SM00731"/>
    </source>
</evidence>
<name>A0A1T2X2J3_9BACL</name>
<dbReference type="OrthoDB" id="9799909at2"/>
<dbReference type="RefSeq" id="WP_078501954.1">
    <property type="nucleotide sequence ID" value="NZ_MSZX01000012.1"/>
</dbReference>
<evidence type="ECO:0000313" key="3">
    <source>
        <dbReference type="Proteomes" id="UP000190188"/>
    </source>
</evidence>
<dbReference type="Proteomes" id="UP000190188">
    <property type="component" value="Unassembled WGS sequence"/>
</dbReference>
<comment type="caution">
    <text evidence="2">The sequence shown here is derived from an EMBL/GenBank/DDBJ whole genome shotgun (WGS) entry which is preliminary data.</text>
</comment>
<proteinExistence type="predicted"/>
<organism evidence="2 3">
    <name type="scientific">Paenibacillus selenitireducens</name>
    <dbReference type="NCBI Taxonomy" id="1324314"/>
    <lineage>
        <taxon>Bacteria</taxon>
        <taxon>Bacillati</taxon>
        <taxon>Bacillota</taxon>
        <taxon>Bacilli</taxon>
        <taxon>Bacillales</taxon>
        <taxon>Paenibacillaceae</taxon>
        <taxon>Paenibacillus</taxon>
    </lineage>
</organism>
<evidence type="ECO:0000313" key="2">
    <source>
        <dbReference type="EMBL" id="OPA74035.1"/>
    </source>
</evidence>
<dbReference type="STRING" id="1324314.BVG16_25105"/>
<sequence>MNDAELQVWIERISLEFFGIPFRHRARFNPRLRSTGGRYFLKSHDIEISPYQLQAHGPEEVEKIIKHELCHYHLHLQKRGYQHRDPEFKALLEQVGGSRFCKNLPTTIQPKRKTEPYRYKLICELCGMSYLRKRRIDPRRYACGKCQGRLQLYSIKGT</sequence>
<protein>
    <submittedName>
        <fullName evidence="2">SprT family protein</fullName>
    </submittedName>
</protein>
<dbReference type="SMART" id="SM00731">
    <property type="entry name" value="SprT"/>
    <property type="match status" value="1"/>
</dbReference>
<reference evidence="2 3" key="1">
    <citation type="submission" date="2017-01" db="EMBL/GenBank/DDBJ databases">
        <title>Genome analysis of Paenibacillus selenitrireducens ES3-24.</title>
        <authorList>
            <person name="Xu D."/>
            <person name="Yao R."/>
            <person name="Zheng S."/>
        </authorList>
    </citation>
    <scope>NUCLEOTIDE SEQUENCE [LARGE SCALE GENOMIC DNA]</scope>
    <source>
        <strain evidence="2 3">ES3-24</strain>
    </source>
</reference>
<dbReference type="GO" id="GO:0006950">
    <property type="term" value="P:response to stress"/>
    <property type="evidence" value="ECO:0007669"/>
    <property type="project" value="UniProtKB-ARBA"/>
</dbReference>
<dbReference type="NCBIfam" id="NF003339">
    <property type="entry name" value="PRK04351.1"/>
    <property type="match status" value="1"/>
</dbReference>
<dbReference type="AlphaFoldDB" id="A0A1T2X2J3"/>
<gene>
    <name evidence="2" type="ORF">BVG16_25105</name>
</gene>
<dbReference type="EMBL" id="MSZX01000012">
    <property type="protein sequence ID" value="OPA74035.1"/>
    <property type="molecule type" value="Genomic_DNA"/>
</dbReference>